<feature type="region of interest" description="Disordered" evidence="3">
    <location>
        <begin position="693"/>
        <end position="762"/>
    </location>
</feature>
<feature type="compositionally biased region" description="Polar residues" evidence="3">
    <location>
        <begin position="56"/>
        <end position="65"/>
    </location>
</feature>
<evidence type="ECO:0000259" key="4">
    <source>
        <dbReference type="PROSITE" id="PS50222"/>
    </source>
</evidence>
<dbReference type="InterPro" id="IPR011992">
    <property type="entry name" value="EF-hand-dom_pair"/>
</dbReference>
<dbReference type="CDD" id="cd21504">
    <property type="entry name" value="PPP2R3A_B-like"/>
    <property type="match status" value="1"/>
</dbReference>
<evidence type="ECO:0000313" key="5">
    <source>
        <dbReference type="EMBL" id="CAF0863408.1"/>
    </source>
</evidence>
<feature type="region of interest" description="Disordered" evidence="3">
    <location>
        <begin position="804"/>
        <end position="828"/>
    </location>
</feature>
<dbReference type="SUPFAM" id="SSF53254">
    <property type="entry name" value="Phosphoglycerate mutase-like"/>
    <property type="match status" value="1"/>
</dbReference>
<dbReference type="InterPro" id="IPR018247">
    <property type="entry name" value="EF_Hand_1_Ca_BS"/>
</dbReference>
<keyword evidence="7" id="KW-1185">Reference proteome</keyword>
<dbReference type="PROSITE" id="PS00018">
    <property type="entry name" value="EF_HAND_1"/>
    <property type="match status" value="1"/>
</dbReference>
<dbReference type="PROSITE" id="PS50222">
    <property type="entry name" value="EF_HAND_2"/>
    <property type="match status" value="1"/>
</dbReference>
<feature type="region of interest" description="Disordered" evidence="3">
    <location>
        <begin position="79"/>
        <end position="114"/>
    </location>
</feature>
<evidence type="ECO:0000256" key="1">
    <source>
        <dbReference type="ARBA" id="ARBA00022723"/>
    </source>
</evidence>
<dbReference type="Pfam" id="PF00300">
    <property type="entry name" value="His_Phos_1"/>
    <property type="match status" value="1"/>
</dbReference>
<dbReference type="Proteomes" id="UP000663829">
    <property type="component" value="Unassembled WGS sequence"/>
</dbReference>
<gene>
    <name evidence="5" type="ORF">GPM918_LOCUS6708</name>
    <name evidence="6" type="ORF">SRO942_LOCUS6708</name>
</gene>
<dbReference type="PANTHER" id="PTHR14095">
    <property type="entry name" value="PHOSPHATASE 2A REGULATORY SUBUNIT-RELATED"/>
    <property type="match status" value="1"/>
</dbReference>
<accession>A0A813WM52</accession>
<comment type="caution">
    <text evidence="5">The sequence shown here is derived from an EMBL/GenBank/DDBJ whole genome shotgun (WGS) entry which is preliminary data.</text>
</comment>
<protein>
    <recommendedName>
        <fullName evidence="4">EF-hand domain-containing protein</fullName>
    </recommendedName>
</protein>
<feature type="region of interest" description="Disordered" evidence="3">
    <location>
        <begin position="875"/>
        <end position="896"/>
    </location>
</feature>
<dbReference type="GO" id="GO:0005509">
    <property type="term" value="F:calcium ion binding"/>
    <property type="evidence" value="ECO:0007669"/>
    <property type="project" value="InterPro"/>
</dbReference>
<dbReference type="SUPFAM" id="SSF47473">
    <property type="entry name" value="EF-hand"/>
    <property type="match status" value="2"/>
</dbReference>
<dbReference type="CDD" id="cd07067">
    <property type="entry name" value="HP_PGM_like"/>
    <property type="match status" value="1"/>
</dbReference>
<dbReference type="InterPro" id="IPR041534">
    <property type="entry name" value="EF-hand_13"/>
</dbReference>
<proteinExistence type="predicted"/>
<feature type="compositionally biased region" description="Low complexity" evidence="3">
    <location>
        <begin position="79"/>
        <end position="107"/>
    </location>
</feature>
<feature type="compositionally biased region" description="Polar residues" evidence="3">
    <location>
        <begin position="728"/>
        <end position="737"/>
    </location>
</feature>
<organism evidence="5 7">
    <name type="scientific">Didymodactylos carnosus</name>
    <dbReference type="NCBI Taxonomy" id="1234261"/>
    <lineage>
        <taxon>Eukaryota</taxon>
        <taxon>Metazoa</taxon>
        <taxon>Spiralia</taxon>
        <taxon>Gnathifera</taxon>
        <taxon>Rotifera</taxon>
        <taxon>Eurotatoria</taxon>
        <taxon>Bdelloidea</taxon>
        <taxon>Philodinida</taxon>
        <taxon>Philodinidae</taxon>
        <taxon>Didymodactylos</taxon>
    </lineage>
</organism>
<dbReference type="EMBL" id="CAJOBC010001047">
    <property type="protein sequence ID" value="CAF3650970.1"/>
    <property type="molecule type" value="Genomic_DNA"/>
</dbReference>
<dbReference type="OrthoDB" id="5586at2759"/>
<evidence type="ECO:0000313" key="7">
    <source>
        <dbReference type="Proteomes" id="UP000663829"/>
    </source>
</evidence>
<dbReference type="Gene3D" id="3.40.50.1240">
    <property type="entry name" value="Phosphoglycerate mutase-like"/>
    <property type="match status" value="1"/>
</dbReference>
<dbReference type="InterPro" id="IPR029033">
    <property type="entry name" value="His_PPase_superfam"/>
</dbReference>
<dbReference type="EMBL" id="CAJNOQ010001047">
    <property type="protein sequence ID" value="CAF0863408.1"/>
    <property type="molecule type" value="Genomic_DNA"/>
</dbReference>
<dbReference type="GO" id="GO:0019888">
    <property type="term" value="F:protein phosphatase regulator activity"/>
    <property type="evidence" value="ECO:0007669"/>
    <property type="project" value="TreeGrafter"/>
</dbReference>
<dbReference type="Gene3D" id="1.10.238.230">
    <property type="match status" value="1"/>
</dbReference>
<feature type="compositionally biased region" description="Low complexity" evidence="3">
    <location>
        <begin position="129"/>
        <end position="145"/>
    </location>
</feature>
<evidence type="ECO:0000256" key="3">
    <source>
        <dbReference type="SAM" id="MobiDB-lite"/>
    </source>
</evidence>
<dbReference type="Proteomes" id="UP000681722">
    <property type="component" value="Unassembled WGS sequence"/>
</dbReference>
<dbReference type="Gene3D" id="1.10.238.220">
    <property type="match status" value="1"/>
</dbReference>
<dbReference type="Pfam" id="PF13499">
    <property type="entry name" value="EF-hand_7"/>
    <property type="match status" value="1"/>
</dbReference>
<feature type="domain" description="EF-hand" evidence="4">
    <location>
        <begin position="1177"/>
        <end position="1212"/>
    </location>
</feature>
<keyword evidence="2" id="KW-0106">Calcium</keyword>
<dbReference type="FunFam" id="1.10.238.10:FF:000628">
    <property type="entry name" value="Serine/threonine-protein phosphatase 2A regulatory subunit B'' subunit beta"/>
    <property type="match status" value="1"/>
</dbReference>
<name>A0A813WM52_9BILA</name>
<feature type="compositionally biased region" description="Basic and acidic residues" evidence="3">
    <location>
        <begin position="1"/>
        <end position="16"/>
    </location>
</feature>
<sequence>MIKNKVNEDDTLKKEVQPTQKNALNYTEEDFDDHDSGIHSSHQSIQTVAIDENDAGAQSDSSSLTDFTIQKTSSKYELSTFSSRPTSSSASVVTAAASQESTPVSTKPTKKKSSGKNITKLFRRVFGSSTTSSSAIPPSSSTLSTFDPKTNTAYRPLSPLVVTHGPVRLLVLRHGERLDRYYSSQWLRQAFDNDGNYCRFSPILPETLPLRQAIKDFDADPPLTYKGLKDAYHTGTVLREKNIHINYCYSSPSLRCIQTAAKMLEGLQLQNKMKIRIEPGLFECTGWYVNETTDTLQMPRFMTKKELIENKYKIDKSYKEQMSFSTLSRLEDELEFYERSHLVTSQILKIHENELIQQVQEGIGSASTSSHVLFIAHAPSLETTTRKLCGGQFRPETLGHVIRNVDFLTMTVIEKTDNNCSKWIFRRNSFYGTEALRQTNGPVDVKLTTINARIFDLNRDEKMTTIPIAKMVNDLFLQWLSQEDTRKNLFAGLQIVRTGGKLPEPNYSKNCHTTTNHGGNFSKSQHFDSPPVSPVPRSVPCQIVRTSTCLYFNVRIDQKRRRSIHFCEQCRYYGRYCNAIHKGFCRPVSTPLARISISPKIPKSHINFVFEKRYPADKIQQHIQHQIRQKFTHPEAVWPLRSSIGNSANGTLNQTLPPQHRSAVFIPEVRIYESRVIFLTVSIEKNSSQIVKSVPVSGSGDHQHSITRPIDNIGTRTHSPASTALKDQLSSSPTVSISPRDKVQQQQQRALSPARSSLPHDVHSILSPQSAVINTTRPKVVIPTTNNNNNSVASLRDRFVDVHREQRQISSPRSTTNSKSPTAQTTINSKDISIEIVKSQQTSQSLTQITVDKQQEQTPITSTTDKIIHSERILLPQKESTSGTKETDISTSSEQKQEVNEKTLIIPRFYFPNGLNIETNTTDTITKQLQKIKDELFQKKNDKLYFEDFGAVAQFLGLSLYWKAPLFRACVQDLANIIKSVTPNYVTYQQFETFWTMICKEYTDNASKFIRLMALKPNINYLVIDDWEFLIQDIIDTHPGLKFLREAKEFHTRYVIARIYYNVNRSWSNRLTEKELRRSNFLQMLDRIEQEEDINRIHDYFSYEHFYVIYCKFWELDSDHDLFISRDDLAKHNNGAISNKMIDRIFSGAISNSENMREGKMSYYEFVWFLISEEDKRSPTSIEFWFRCMDLDGDGVLSMFELDYFYQEQVHKMETYGIEYMPFEDTICQMLDLVKPEEENKIRLKDLKRCKLTNVFFDTFFNLEKYLDNEQKDPFSNVKDPDLPEVSDWIKFAETEYDNLTHEDGGNENMDDINYDEDFEEDDGDGNGPSHLVTGSNIRNIDGLSNAVGTINLVESKKLFTSAISSPINNFNNTDDLEEELKRWKH</sequence>
<dbReference type="GO" id="GO:0000159">
    <property type="term" value="C:protein phosphatase type 2A complex"/>
    <property type="evidence" value="ECO:0007669"/>
    <property type="project" value="TreeGrafter"/>
</dbReference>
<dbReference type="Pfam" id="PF17958">
    <property type="entry name" value="EF-hand_13"/>
    <property type="match status" value="1"/>
</dbReference>
<feature type="region of interest" description="Disordered" evidence="3">
    <location>
        <begin position="129"/>
        <end position="148"/>
    </location>
</feature>
<feature type="compositionally biased region" description="Polar residues" evidence="3">
    <location>
        <begin position="808"/>
        <end position="828"/>
    </location>
</feature>
<reference evidence="5" key="1">
    <citation type="submission" date="2021-02" db="EMBL/GenBank/DDBJ databases">
        <authorList>
            <person name="Nowell W R."/>
        </authorList>
    </citation>
    <scope>NUCLEOTIDE SEQUENCE</scope>
</reference>
<feature type="compositionally biased region" description="Polar residues" evidence="3">
    <location>
        <begin position="878"/>
        <end position="894"/>
    </location>
</feature>
<keyword evidence="1" id="KW-0479">Metal-binding</keyword>
<dbReference type="PANTHER" id="PTHR14095:SF0">
    <property type="entry name" value="MIP22305P"/>
    <property type="match status" value="1"/>
</dbReference>
<dbReference type="FunFam" id="1.10.238.220:FF:000001">
    <property type="entry name" value="Serine/threonine-protein phosphatase 2A regulatory subunit B'' subunit alpha"/>
    <property type="match status" value="1"/>
</dbReference>
<dbReference type="InterPro" id="IPR013078">
    <property type="entry name" value="His_Pase_superF_clade-1"/>
</dbReference>
<dbReference type="Gene3D" id="1.10.238.10">
    <property type="entry name" value="EF-hand"/>
    <property type="match status" value="1"/>
</dbReference>
<dbReference type="InterPro" id="IPR002048">
    <property type="entry name" value="EF_hand_dom"/>
</dbReference>
<feature type="compositionally biased region" description="Polar residues" evidence="3">
    <location>
        <begin position="38"/>
        <end position="47"/>
    </location>
</feature>
<evidence type="ECO:0000256" key="2">
    <source>
        <dbReference type="ARBA" id="ARBA00022837"/>
    </source>
</evidence>
<evidence type="ECO:0000313" key="6">
    <source>
        <dbReference type="EMBL" id="CAF3650970.1"/>
    </source>
</evidence>
<feature type="region of interest" description="Disordered" evidence="3">
    <location>
        <begin position="1"/>
        <end position="65"/>
    </location>
</feature>